<gene>
    <name evidence="4" type="ORF">CRG98_018167</name>
</gene>
<dbReference type="Proteomes" id="UP000233551">
    <property type="component" value="Unassembled WGS sequence"/>
</dbReference>
<organism evidence="4 5">
    <name type="scientific">Punica granatum</name>
    <name type="common">Pomegranate</name>
    <dbReference type="NCBI Taxonomy" id="22663"/>
    <lineage>
        <taxon>Eukaryota</taxon>
        <taxon>Viridiplantae</taxon>
        <taxon>Streptophyta</taxon>
        <taxon>Embryophyta</taxon>
        <taxon>Tracheophyta</taxon>
        <taxon>Spermatophyta</taxon>
        <taxon>Magnoliopsida</taxon>
        <taxon>eudicotyledons</taxon>
        <taxon>Gunneridae</taxon>
        <taxon>Pentapetalae</taxon>
        <taxon>rosids</taxon>
        <taxon>malvids</taxon>
        <taxon>Myrtales</taxon>
        <taxon>Lythraceae</taxon>
        <taxon>Punica</taxon>
    </lineage>
</organism>
<keyword evidence="5" id="KW-1185">Reference proteome</keyword>
<dbReference type="PANTHER" id="PTHR42721:SF1">
    <property type="entry name" value="BETA-D-XYLOSIDASE 6-RELATED"/>
    <property type="match status" value="1"/>
</dbReference>
<evidence type="ECO:0000313" key="5">
    <source>
        <dbReference type="Proteomes" id="UP000233551"/>
    </source>
</evidence>
<dbReference type="AlphaFoldDB" id="A0A2I0JYR2"/>
<dbReference type="STRING" id="22663.A0A2I0JYR2"/>
<dbReference type="GO" id="GO:0046556">
    <property type="term" value="F:alpha-L-arabinofuranosidase activity"/>
    <property type="evidence" value="ECO:0007669"/>
    <property type="project" value="TreeGrafter"/>
</dbReference>
<accession>A0A2I0JYR2</accession>
<dbReference type="Pfam" id="PF01915">
    <property type="entry name" value="Glyco_hydro_3_C"/>
    <property type="match status" value="1"/>
</dbReference>
<feature type="domain" description="Glycoside hydrolase family 3 C-terminal" evidence="3">
    <location>
        <begin position="4"/>
        <end position="96"/>
    </location>
</feature>
<evidence type="ECO:0000256" key="1">
    <source>
        <dbReference type="ARBA" id="ARBA00022801"/>
    </source>
</evidence>
<dbReference type="InterPro" id="IPR036881">
    <property type="entry name" value="Glyco_hydro_3_C_sf"/>
</dbReference>
<dbReference type="PANTHER" id="PTHR42721">
    <property type="entry name" value="SUGAR HYDROLASE-RELATED"/>
    <property type="match status" value="1"/>
</dbReference>
<dbReference type="GO" id="GO:0045493">
    <property type="term" value="P:xylan catabolic process"/>
    <property type="evidence" value="ECO:0007669"/>
    <property type="project" value="InterPro"/>
</dbReference>
<dbReference type="GO" id="GO:0031222">
    <property type="term" value="P:arabinan catabolic process"/>
    <property type="evidence" value="ECO:0007669"/>
    <property type="project" value="TreeGrafter"/>
</dbReference>
<dbReference type="SUPFAM" id="SSF52279">
    <property type="entry name" value="Beta-D-glucan exohydrolase, C-terminal domain"/>
    <property type="match status" value="1"/>
</dbReference>
<dbReference type="InterPro" id="IPR002772">
    <property type="entry name" value="Glyco_hydro_3_C"/>
</dbReference>
<dbReference type="GO" id="GO:0009044">
    <property type="term" value="F:xylan 1,4-beta-xylosidase activity"/>
    <property type="evidence" value="ECO:0007669"/>
    <property type="project" value="InterPro"/>
</dbReference>
<dbReference type="Gene3D" id="3.40.50.1700">
    <property type="entry name" value="Glycoside hydrolase family 3 C-terminal domain"/>
    <property type="match status" value="1"/>
</dbReference>
<proteinExistence type="predicted"/>
<sequence>MTQEKEDHDRVSLLLPGKQMDLASSVASVSKNPIILVLTGGGPLDVTFAESNPWISSILWIGYPGEAGGKAPAEVVFGDFNPGGRLPMTWYPESFTRAPMSDMNMRADPSRGYPGRTYRFYNRDRIYGFEHSTRASLTSSSLPPRSCAYYGPSENCPTGTGSLRRLKALTMYRQMRSNTASH</sequence>
<evidence type="ECO:0000259" key="3">
    <source>
        <dbReference type="Pfam" id="PF01915"/>
    </source>
</evidence>
<keyword evidence="1" id="KW-0378">Hydrolase</keyword>
<protein>
    <recommendedName>
        <fullName evidence="3">Glycoside hydrolase family 3 C-terminal domain-containing protein</fullName>
    </recommendedName>
</protein>
<evidence type="ECO:0000313" key="4">
    <source>
        <dbReference type="EMBL" id="PKI61484.1"/>
    </source>
</evidence>
<dbReference type="EMBL" id="PGOL01001035">
    <property type="protein sequence ID" value="PKI61484.1"/>
    <property type="molecule type" value="Genomic_DNA"/>
</dbReference>
<keyword evidence="2" id="KW-0326">Glycosidase</keyword>
<comment type="caution">
    <text evidence="4">The sequence shown here is derived from an EMBL/GenBank/DDBJ whole genome shotgun (WGS) entry which is preliminary data.</text>
</comment>
<reference evidence="4 5" key="1">
    <citation type="submission" date="2017-11" db="EMBL/GenBank/DDBJ databases">
        <title>De-novo sequencing of pomegranate (Punica granatum L.) genome.</title>
        <authorList>
            <person name="Akparov Z."/>
            <person name="Amiraslanov A."/>
            <person name="Hajiyeva S."/>
            <person name="Abbasov M."/>
            <person name="Kaur K."/>
            <person name="Hamwieh A."/>
            <person name="Solovyev V."/>
            <person name="Salamov A."/>
            <person name="Braich B."/>
            <person name="Kosarev P."/>
            <person name="Mahmoud A."/>
            <person name="Hajiyev E."/>
            <person name="Babayeva S."/>
            <person name="Izzatullayeva V."/>
            <person name="Mammadov A."/>
            <person name="Mammadov A."/>
            <person name="Sharifova S."/>
            <person name="Ojaghi J."/>
            <person name="Eynullazada K."/>
            <person name="Bayramov B."/>
            <person name="Abdulazimova A."/>
            <person name="Shahmuradov I."/>
        </authorList>
    </citation>
    <scope>NUCLEOTIDE SEQUENCE [LARGE SCALE GENOMIC DNA]</scope>
    <source>
        <strain evidence="5">cv. AG2017</strain>
        <tissue evidence="4">Leaf</tissue>
    </source>
</reference>
<dbReference type="InterPro" id="IPR044993">
    <property type="entry name" value="BXL"/>
</dbReference>
<evidence type="ECO:0000256" key="2">
    <source>
        <dbReference type="ARBA" id="ARBA00023295"/>
    </source>
</evidence>
<name>A0A2I0JYR2_PUNGR</name>